<dbReference type="EMBL" id="MHTA01000037">
    <property type="protein sequence ID" value="OHA53244.1"/>
    <property type="molecule type" value="Genomic_DNA"/>
</dbReference>
<dbReference type="Pfam" id="PF01471">
    <property type="entry name" value="PG_binding_1"/>
    <property type="match status" value="1"/>
</dbReference>
<protein>
    <recommendedName>
        <fullName evidence="1">Peptidoglycan binding-like domain-containing protein</fullName>
    </recommendedName>
</protein>
<comment type="caution">
    <text evidence="2">The sequence shown here is derived from an EMBL/GenBank/DDBJ whole genome shotgun (WGS) entry which is preliminary data.</text>
</comment>
<organism evidence="2 3">
    <name type="scientific">Candidatus Terrybacteria bacterium RIFCSPLOWO2_02_42_20</name>
    <dbReference type="NCBI Taxonomy" id="1802370"/>
    <lineage>
        <taxon>Bacteria</taxon>
        <taxon>Candidatus Terryibacteriota</taxon>
    </lineage>
</organism>
<evidence type="ECO:0000313" key="3">
    <source>
        <dbReference type="Proteomes" id="UP000177649"/>
    </source>
</evidence>
<dbReference type="STRING" id="1802370.A2Z62_01100"/>
<feature type="domain" description="Peptidoglycan binding-like" evidence="1">
    <location>
        <begin position="80"/>
        <end position="125"/>
    </location>
</feature>
<sequence>MNRFKTNKVGKTTSAIVGLATAAWLSFGALVAPLTASAVTIDELLAQIAVLQAQLLTLQGSSVSTADKCSFTRSLTVGSRGDDVTCLQKHLTSAGHFTYSGGATGYFGSITRTAVAAWQSANGVSPAVGYFGSISRAKYDSMSMTTTGGSSSSVTTTTGGSSSSVVATGEGLTITSATQPAATLAVKSAARLPFTKVTLTAGAQDVVVTGITVERTGLANDAAFAGVVLLDETGTQLGIAKTFNSDHKATVGDTVTIKAGASQTFTVGGNMASDQTSYAGQVAYLSVTGVTTSATVSGLLPISGAGHTINNSLTIGSVTNAVGSIDPQTSPTKPVGTTGYTFSAVKFTAGSAEKIKVHSIRWNQSGSVGTADLTNVKTYIDGTAYDTTVSSDGKYYTSTFASSLTVDKGGFIEMSIKGDIVGGSGRTIDFDIYKNTDVNVSGETYGYGVTPPNGSSDPTDDTSAFSSANPWYDASQVTVSSGTITVTKATSVAATNIAENVANQVLGGFTVEVKGESISANNLVFRFQLSSGAGDVEDITNISLYDENGTVVAGPVDGSGTDLDYGSVTFSDTVTFPIGVKTYTLKGKLGTNFVNDQTVVASTTPSSNWSNVTGQTTGNSISGTSITSSVITANTMTVKSATLTISVSANPVAQTIVAGAQGFTFANYIFDANSSGEDIKFTTIPLEYNTGGGTATNVNNCILYDGSTALNTSSNVVNPSAAGSSTSFTLDTALIISKQTTKTLALKCNVVAGATGTYRWGYDSGSTPTITGVTSGQSVDPTENDSAGQAMTLTANGTLTVTTNTAQSPAANAVASAGSTVTVGIMDFTASNEDIALTKLGLKLTNATASTTVSDLSEITLWDGSTQVGSLVISSGTTGTSTISNFIIPKGQSKSLTVKTVLTAIGTDLPAAQGTLMAVDLIGAGNAQGTGQASGVTITSSSGATTFSGVRVFRTFPTFDRLSGIDSALNGTTDETVMGFSVKADSMGKMSLYKLTFNVATTGVIADSLNVYAYNSYSNGTFSSPVSGVGSGGKFLNTDLDLETRWAAASTDLEVYPQTTAAASTTVEIAAGATMYFKVVATITGVGSGDSLTTTLRGDSAYPSLAALMGNYVNIEAAATASNNFIWSPRATTTTTSINDNDWINGYNVPTLPSGGITFSKSK</sequence>
<dbReference type="AlphaFoldDB" id="A0A1G2PY45"/>
<dbReference type="Proteomes" id="UP000177649">
    <property type="component" value="Unassembled WGS sequence"/>
</dbReference>
<gene>
    <name evidence="2" type="ORF">A2Z62_01100</name>
</gene>
<dbReference type="SUPFAM" id="SSF47090">
    <property type="entry name" value="PGBD-like"/>
    <property type="match status" value="1"/>
</dbReference>
<dbReference type="InterPro" id="IPR002477">
    <property type="entry name" value="Peptidoglycan-bd-like"/>
</dbReference>
<evidence type="ECO:0000313" key="2">
    <source>
        <dbReference type="EMBL" id="OHA53244.1"/>
    </source>
</evidence>
<dbReference type="InterPro" id="IPR036366">
    <property type="entry name" value="PGBDSf"/>
</dbReference>
<evidence type="ECO:0000259" key="1">
    <source>
        <dbReference type="Pfam" id="PF01471"/>
    </source>
</evidence>
<accession>A0A1G2PY45</accession>
<dbReference type="InterPro" id="IPR036365">
    <property type="entry name" value="PGBD-like_sf"/>
</dbReference>
<dbReference type="Gene3D" id="1.10.101.10">
    <property type="entry name" value="PGBD-like superfamily/PGBD"/>
    <property type="match status" value="1"/>
</dbReference>
<reference evidence="2 3" key="1">
    <citation type="journal article" date="2016" name="Nat. Commun.">
        <title>Thousands of microbial genomes shed light on interconnected biogeochemical processes in an aquifer system.</title>
        <authorList>
            <person name="Anantharaman K."/>
            <person name="Brown C.T."/>
            <person name="Hug L.A."/>
            <person name="Sharon I."/>
            <person name="Castelle C.J."/>
            <person name="Probst A.J."/>
            <person name="Thomas B.C."/>
            <person name="Singh A."/>
            <person name="Wilkins M.J."/>
            <person name="Karaoz U."/>
            <person name="Brodie E.L."/>
            <person name="Williams K.H."/>
            <person name="Hubbard S.S."/>
            <person name="Banfield J.F."/>
        </authorList>
    </citation>
    <scope>NUCLEOTIDE SEQUENCE [LARGE SCALE GENOMIC DNA]</scope>
</reference>
<name>A0A1G2PY45_9BACT</name>
<proteinExistence type="predicted"/>